<dbReference type="InterPro" id="IPR050324">
    <property type="entry name" value="CDP-alcohol_PTase-I"/>
</dbReference>
<evidence type="ECO:0000256" key="4">
    <source>
        <dbReference type="ARBA" id="ARBA00022679"/>
    </source>
</evidence>
<keyword evidence="5 14" id="KW-0812">Transmembrane</keyword>
<organism evidence="15 16">
    <name type="scientific">Actinotignum urinale</name>
    <dbReference type="NCBI Taxonomy" id="190146"/>
    <lineage>
        <taxon>Bacteria</taxon>
        <taxon>Bacillati</taxon>
        <taxon>Actinomycetota</taxon>
        <taxon>Actinomycetes</taxon>
        <taxon>Actinomycetales</taxon>
        <taxon>Actinomycetaceae</taxon>
        <taxon>Actinotignum</taxon>
    </lineage>
</organism>
<evidence type="ECO:0000256" key="11">
    <source>
        <dbReference type="NCBIfam" id="TIGR00560"/>
    </source>
</evidence>
<evidence type="ECO:0000256" key="5">
    <source>
        <dbReference type="ARBA" id="ARBA00022692"/>
    </source>
</evidence>
<protein>
    <recommendedName>
        <fullName evidence="11">CDP-diacylglycerol--glycerol-3-phosphate 3-phosphatidyltransferase</fullName>
        <ecNumber evidence="11">2.7.8.5</ecNumber>
    </recommendedName>
</protein>
<feature type="compositionally biased region" description="Low complexity" evidence="13">
    <location>
        <begin position="232"/>
        <end position="245"/>
    </location>
</feature>
<comment type="similarity">
    <text evidence="2 12">Belongs to the CDP-alcohol phosphatidyltransferase class-I family.</text>
</comment>
<evidence type="ECO:0000313" key="15">
    <source>
        <dbReference type="EMBL" id="MDY5154969.1"/>
    </source>
</evidence>
<evidence type="ECO:0000256" key="12">
    <source>
        <dbReference type="RuleBase" id="RU003750"/>
    </source>
</evidence>
<dbReference type="InterPro" id="IPR000462">
    <property type="entry name" value="CDP-OH_P_trans"/>
</dbReference>
<feature type="transmembrane region" description="Helical" evidence="14">
    <location>
        <begin position="161"/>
        <end position="183"/>
    </location>
</feature>
<evidence type="ECO:0000256" key="13">
    <source>
        <dbReference type="SAM" id="MobiDB-lite"/>
    </source>
</evidence>
<dbReference type="InterPro" id="IPR048254">
    <property type="entry name" value="CDP_ALCOHOL_P_TRANSF_CS"/>
</dbReference>
<keyword evidence="6 14" id="KW-1133">Transmembrane helix</keyword>
<dbReference type="PANTHER" id="PTHR14269">
    <property type="entry name" value="CDP-DIACYLGLYCEROL--GLYCEROL-3-PHOSPHATE 3-PHOSPHATIDYLTRANSFERASE-RELATED"/>
    <property type="match status" value="1"/>
</dbReference>
<evidence type="ECO:0000256" key="2">
    <source>
        <dbReference type="ARBA" id="ARBA00010441"/>
    </source>
</evidence>
<dbReference type="Gene3D" id="1.20.120.1760">
    <property type="match status" value="1"/>
</dbReference>
<evidence type="ECO:0000256" key="6">
    <source>
        <dbReference type="ARBA" id="ARBA00022989"/>
    </source>
</evidence>
<comment type="caution">
    <text evidence="15">The sequence shown here is derived from an EMBL/GenBank/DDBJ whole genome shotgun (WGS) entry which is preliminary data.</text>
</comment>
<feature type="region of interest" description="Disordered" evidence="13">
    <location>
        <begin position="191"/>
        <end position="255"/>
    </location>
</feature>
<comment type="subcellular location">
    <subcellularLocation>
        <location evidence="1">Membrane</location>
        <topology evidence="1">Multi-pass membrane protein</topology>
    </subcellularLocation>
</comment>
<dbReference type="InterPro" id="IPR043130">
    <property type="entry name" value="CDP-OH_PTrfase_TM_dom"/>
</dbReference>
<evidence type="ECO:0000256" key="8">
    <source>
        <dbReference type="ARBA" id="ARBA00023136"/>
    </source>
</evidence>
<dbReference type="RefSeq" id="WP_320756486.1">
    <property type="nucleotide sequence ID" value="NZ_JAWNGC010000004.1"/>
</dbReference>
<evidence type="ECO:0000256" key="3">
    <source>
        <dbReference type="ARBA" id="ARBA00022516"/>
    </source>
</evidence>
<dbReference type="EC" id="2.7.8.5" evidence="11"/>
<dbReference type="GO" id="GO:0046474">
    <property type="term" value="P:glycerophospholipid biosynthetic process"/>
    <property type="evidence" value="ECO:0007669"/>
    <property type="project" value="TreeGrafter"/>
</dbReference>
<dbReference type="AlphaFoldDB" id="A0AAW9HY90"/>
<evidence type="ECO:0000256" key="14">
    <source>
        <dbReference type="SAM" id="Phobius"/>
    </source>
</evidence>
<evidence type="ECO:0000256" key="1">
    <source>
        <dbReference type="ARBA" id="ARBA00004141"/>
    </source>
</evidence>
<evidence type="ECO:0000256" key="7">
    <source>
        <dbReference type="ARBA" id="ARBA00023098"/>
    </source>
</evidence>
<dbReference type="NCBIfam" id="TIGR00560">
    <property type="entry name" value="pgsA"/>
    <property type="match status" value="1"/>
</dbReference>
<dbReference type="GO" id="GO:0016020">
    <property type="term" value="C:membrane"/>
    <property type="evidence" value="ECO:0007669"/>
    <property type="project" value="UniProtKB-SubCell"/>
</dbReference>
<dbReference type="Pfam" id="PF01066">
    <property type="entry name" value="CDP-OH_P_transf"/>
    <property type="match status" value="1"/>
</dbReference>
<evidence type="ECO:0000313" key="16">
    <source>
        <dbReference type="Proteomes" id="UP001281731"/>
    </source>
</evidence>
<dbReference type="InterPro" id="IPR004570">
    <property type="entry name" value="Phosphatidylglycerol_P_synth"/>
</dbReference>
<keyword evidence="7" id="KW-0443">Lipid metabolism</keyword>
<dbReference type="PANTHER" id="PTHR14269:SF62">
    <property type="entry name" value="CDP-DIACYLGLYCEROL--GLYCEROL-3-PHOSPHATE 3-PHOSPHATIDYLTRANSFERASE 1, CHLOROPLASTIC"/>
    <property type="match status" value="1"/>
</dbReference>
<evidence type="ECO:0000256" key="9">
    <source>
        <dbReference type="ARBA" id="ARBA00023209"/>
    </source>
</evidence>
<accession>A0AAW9HY90</accession>
<keyword evidence="10" id="KW-1208">Phospholipid metabolism</keyword>
<keyword evidence="4 12" id="KW-0808">Transferase</keyword>
<feature type="transmembrane region" description="Helical" evidence="14">
    <location>
        <begin position="12"/>
        <end position="34"/>
    </location>
</feature>
<dbReference type="EMBL" id="JAWNGC010000004">
    <property type="protein sequence ID" value="MDY5154969.1"/>
    <property type="molecule type" value="Genomic_DNA"/>
</dbReference>
<feature type="compositionally biased region" description="Acidic residues" evidence="13">
    <location>
        <begin position="193"/>
        <end position="205"/>
    </location>
</feature>
<name>A0AAW9HY90_9ACTO</name>
<sequence length="255" mass="28059">MNSQRKVPVVNIANALTLLRVLLIPVFVGVYWVPTDMRSFWAWFVFAIAAFTDKLDGYLARSRGLITNFGKMADSLADKGLIAAALIMLSWHGFLWWWVTVVMLAREVYITVVRMMVVKKKVMAAGMGGKIKMFAQSMGAAGLIIPWEAAFPLWFAQFMYWASWSVIGLALVLSVWSAIGYTIDAVKISHGEDNDEDTAEEEKEEAGEGKEEAGNGYAPASHDRSGLDAKNSSAQDSQDDSGQVSGEFLDRSSGK</sequence>
<keyword evidence="3" id="KW-0444">Lipid biosynthesis</keyword>
<dbReference type="Proteomes" id="UP001281731">
    <property type="component" value="Unassembled WGS sequence"/>
</dbReference>
<keyword evidence="9" id="KW-0594">Phospholipid biosynthesis</keyword>
<evidence type="ECO:0000256" key="10">
    <source>
        <dbReference type="ARBA" id="ARBA00023264"/>
    </source>
</evidence>
<gene>
    <name evidence="15" type="primary">pgsA</name>
    <name evidence="15" type="ORF">R6G80_04425</name>
</gene>
<keyword evidence="8 14" id="KW-0472">Membrane</keyword>
<proteinExistence type="inferred from homology"/>
<dbReference type="PROSITE" id="PS00379">
    <property type="entry name" value="CDP_ALCOHOL_P_TRANSF"/>
    <property type="match status" value="1"/>
</dbReference>
<dbReference type="GO" id="GO:0008444">
    <property type="term" value="F:CDP-diacylglycerol-glycerol-3-phosphate 3-phosphatidyltransferase activity"/>
    <property type="evidence" value="ECO:0007669"/>
    <property type="project" value="UniProtKB-UniRule"/>
</dbReference>
<reference evidence="15" key="1">
    <citation type="submission" date="2023-10" db="EMBL/GenBank/DDBJ databases">
        <title>Whole Genome based description of the genera Actinobaculum and Actinotignum reveals a complex phylogenetic relationship within the species included in the genus Actinotignum.</title>
        <authorList>
            <person name="Jensen C.S."/>
            <person name="Dargis R."/>
            <person name="Kemp M."/>
            <person name="Christensen J.J."/>
        </authorList>
    </citation>
    <scope>NUCLEOTIDE SEQUENCE</scope>
    <source>
        <strain evidence="15">SLA_B511</strain>
    </source>
</reference>